<comment type="caution">
    <text evidence="6">The sequence shown here is derived from an EMBL/GenBank/DDBJ whole genome shotgun (WGS) entry which is preliminary data.</text>
</comment>
<sequence length="403" mass="44746">MGGSDVINDEEWEHIQDAIEGTHLQDSSSGTLTQGECLPEIELPHISDAAESVSISRSNLPVEDLTLVLVGKSGNGKSSTGNCILGREAFKAKQSPSSVTRDCVKECVQLETGATISVIDTPGLFDTSASKEDVQVEISECMKLAPEGVHAMVIILTTVNRFTEEERNAVRRLQEMFGDTLFKFTILVFSHGDTMEDEQACVTEGSDWVNSASVFLEDYLTEAPLSMKELLEGVDGRCLLFDNTCVKQRTRNEAKRQAQVGALLAKVVEVVAQNGGEAYSETLLKEAAKIQEEACVLVEHERNATEEAEALQENYAKVVQQQISFEERVAGELTRVNQKVDSEVEALRREFELDKQKLQEELELARQDAEKAQLKVEEMRRVLDEKEQQNSKRAWWQTGCAIA</sequence>
<evidence type="ECO:0000259" key="5">
    <source>
        <dbReference type="PROSITE" id="PS51720"/>
    </source>
</evidence>
<dbReference type="EMBL" id="LGRX02028587">
    <property type="protein sequence ID" value="KAK3247877.1"/>
    <property type="molecule type" value="Genomic_DNA"/>
</dbReference>
<dbReference type="Gene3D" id="3.40.50.300">
    <property type="entry name" value="P-loop containing nucleotide triphosphate hydrolases"/>
    <property type="match status" value="1"/>
</dbReference>
<feature type="domain" description="AIG1-type G" evidence="5">
    <location>
        <begin position="62"/>
        <end position="288"/>
    </location>
</feature>
<dbReference type="AlphaFoldDB" id="A0AAE0C3S5"/>
<evidence type="ECO:0000313" key="6">
    <source>
        <dbReference type="EMBL" id="KAK3247877.1"/>
    </source>
</evidence>
<reference evidence="6 7" key="1">
    <citation type="journal article" date="2015" name="Genome Biol. Evol.">
        <title>Comparative Genomics of a Bacterivorous Green Alga Reveals Evolutionary Causalities and Consequences of Phago-Mixotrophic Mode of Nutrition.</title>
        <authorList>
            <person name="Burns J.A."/>
            <person name="Paasch A."/>
            <person name="Narechania A."/>
            <person name="Kim E."/>
        </authorList>
    </citation>
    <scope>NUCLEOTIDE SEQUENCE [LARGE SCALE GENOMIC DNA]</scope>
    <source>
        <strain evidence="6 7">PLY_AMNH</strain>
    </source>
</reference>
<evidence type="ECO:0000256" key="2">
    <source>
        <dbReference type="ARBA" id="ARBA00022741"/>
    </source>
</evidence>
<evidence type="ECO:0000256" key="1">
    <source>
        <dbReference type="ARBA" id="ARBA00008535"/>
    </source>
</evidence>
<dbReference type="InterPro" id="IPR045058">
    <property type="entry name" value="GIMA/IAN/Toc"/>
</dbReference>
<dbReference type="SUPFAM" id="SSF52540">
    <property type="entry name" value="P-loop containing nucleoside triphosphate hydrolases"/>
    <property type="match status" value="1"/>
</dbReference>
<dbReference type="PANTHER" id="PTHR10903">
    <property type="entry name" value="GTPASE, IMAP FAMILY MEMBER-RELATED"/>
    <property type="match status" value="1"/>
</dbReference>
<dbReference type="Pfam" id="PF04548">
    <property type="entry name" value="AIG1"/>
    <property type="match status" value="1"/>
</dbReference>
<dbReference type="GO" id="GO:0005525">
    <property type="term" value="F:GTP binding"/>
    <property type="evidence" value="ECO:0007669"/>
    <property type="project" value="UniProtKB-KW"/>
</dbReference>
<name>A0AAE0C3S5_9CHLO</name>
<evidence type="ECO:0000256" key="3">
    <source>
        <dbReference type="ARBA" id="ARBA00023134"/>
    </source>
</evidence>
<dbReference type="InterPro" id="IPR027417">
    <property type="entry name" value="P-loop_NTPase"/>
</dbReference>
<dbReference type="InterPro" id="IPR006703">
    <property type="entry name" value="G_AIG1"/>
</dbReference>
<keyword evidence="4" id="KW-0175">Coiled coil</keyword>
<dbReference type="PROSITE" id="PS51720">
    <property type="entry name" value="G_AIG1"/>
    <property type="match status" value="1"/>
</dbReference>
<evidence type="ECO:0000256" key="4">
    <source>
        <dbReference type="SAM" id="Coils"/>
    </source>
</evidence>
<dbReference type="PANTHER" id="PTHR10903:SF184">
    <property type="entry name" value="GTP-BINDING PROTEIN A"/>
    <property type="match status" value="1"/>
</dbReference>
<protein>
    <recommendedName>
        <fullName evidence="5">AIG1-type G domain-containing protein</fullName>
    </recommendedName>
</protein>
<keyword evidence="2" id="KW-0547">Nucleotide-binding</keyword>
<proteinExistence type="inferred from homology"/>
<organism evidence="6 7">
    <name type="scientific">Cymbomonas tetramitiformis</name>
    <dbReference type="NCBI Taxonomy" id="36881"/>
    <lineage>
        <taxon>Eukaryota</taxon>
        <taxon>Viridiplantae</taxon>
        <taxon>Chlorophyta</taxon>
        <taxon>Pyramimonadophyceae</taxon>
        <taxon>Pyramimonadales</taxon>
        <taxon>Pyramimonadaceae</taxon>
        <taxon>Cymbomonas</taxon>
    </lineage>
</organism>
<dbReference type="FunFam" id="3.40.50.300:FF:000840">
    <property type="entry name" value="Immune-associated nucleotide-binding protein 9"/>
    <property type="match status" value="1"/>
</dbReference>
<keyword evidence="3" id="KW-0342">GTP-binding</keyword>
<gene>
    <name evidence="6" type="ORF">CYMTET_42637</name>
</gene>
<feature type="coiled-coil region" evidence="4">
    <location>
        <begin position="301"/>
        <end position="389"/>
    </location>
</feature>
<comment type="similarity">
    <text evidence="1">Belongs to the TRAFAC class TrmE-Era-EngA-EngB-Septin-like GTPase superfamily. AIG1/Toc34/Toc159-like paraseptin GTPase family. IAN subfamily.</text>
</comment>
<dbReference type="Proteomes" id="UP001190700">
    <property type="component" value="Unassembled WGS sequence"/>
</dbReference>
<evidence type="ECO:0000313" key="7">
    <source>
        <dbReference type="Proteomes" id="UP001190700"/>
    </source>
</evidence>
<keyword evidence="7" id="KW-1185">Reference proteome</keyword>
<accession>A0AAE0C3S5</accession>